<keyword evidence="3" id="KW-0418">Kinase</keyword>
<feature type="domain" description="Protein kinase" evidence="2">
    <location>
        <begin position="1"/>
        <end position="101"/>
    </location>
</feature>
<accession>A0A6G9YQI8</accession>
<dbReference type="Proteomes" id="UP000503540">
    <property type="component" value="Chromosome"/>
</dbReference>
<evidence type="ECO:0000256" key="1">
    <source>
        <dbReference type="SAM" id="MobiDB-lite"/>
    </source>
</evidence>
<dbReference type="KEGG" id="nah:F5544_38075"/>
<dbReference type="SUPFAM" id="SSF56112">
    <property type="entry name" value="Protein kinase-like (PK-like)"/>
    <property type="match status" value="1"/>
</dbReference>
<dbReference type="GO" id="GO:0004672">
    <property type="term" value="F:protein kinase activity"/>
    <property type="evidence" value="ECO:0007669"/>
    <property type="project" value="InterPro"/>
</dbReference>
<dbReference type="PROSITE" id="PS50011">
    <property type="entry name" value="PROTEIN_KINASE_DOM"/>
    <property type="match status" value="1"/>
</dbReference>
<dbReference type="InterPro" id="IPR011009">
    <property type="entry name" value="Kinase-like_dom_sf"/>
</dbReference>
<keyword evidence="3" id="KW-0808">Transferase</keyword>
<sequence>MSAEPAGGFDRGSLAYVAPERLNGHEGDPASDLWSLGVLLFAAVEGYHPLQRNTDVATLAAILRAEVPPPRQAGALTPVIQALLVPDPARRPSAEQLEVMLAQAVTDRTPATQQWHLPTAPITPRRTVAPWIAAGSAAAIAATIAAAVILWPKPSGPQALPGPAQPTSTEAAAPTTKPATPTPNTKPHIDLLTPGGIRGAIAALEKATGGTEFTATTVYLDNIDTGAPVKDQPKVYDRYTFRDGKTIRTGPGSTLTKPTVNLGKIDWDILPKLLDEAPGMLNVPTPTHRYLIIDPAWGFNNDQPTILLYLGDDYGSGYLAANPDGTIVRTYPHGS</sequence>
<proteinExistence type="predicted"/>
<keyword evidence="4" id="KW-1185">Reference proteome</keyword>
<name>A0A6G9YQI8_9NOCA</name>
<dbReference type="InterPro" id="IPR045906">
    <property type="entry name" value="ULK4"/>
</dbReference>
<dbReference type="EMBL" id="CP046172">
    <property type="protein sequence ID" value="QIS15441.1"/>
    <property type="molecule type" value="Genomic_DNA"/>
</dbReference>
<dbReference type="InterPro" id="IPR000719">
    <property type="entry name" value="Prot_kinase_dom"/>
</dbReference>
<dbReference type="PANTHER" id="PTHR46240">
    <property type="entry name" value="SER/THR PROTEIN KINASE ULK4"/>
    <property type="match status" value="1"/>
</dbReference>
<dbReference type="AlphaFoldDB" id="A0A6G9YQI8"/>
<dbReference type="Pfam" id="PF00069">
    <property type="entry name" value="Pkinase"/>
    <property type="match status" value="1"/>
</dbReference>
<dbReference type="Gene3D" id="1.10.510.10">
    <property type="entry name" value="Transferase(Phosphotransferase) domain 1"/>
    <property type="match status" value="1"/>
</dbReference>
<dbReference type="PANTHER" id="PTHR46240:SF1">
    <property type="entry name" value="SERINE_THREONINE-PROTEIN KINASE ULK4"/>
    <property type="match status" value="1"/>
</dbReference>
<dbReference type="GO" id="GO:0005524">
    <property type="term" value="F:ATP binding"/>
    <property type="evidence" value="ECO:0007669"/>
    <property type="project" value="InterPro"/>
</dbReference>
<organism evidence="3 4">
    <name type="scientific">Nocardia arthritidis</name>
    <dbReference type="NCBI Taxonomy" id="228602"/>
    <lineage>
        <taxon>Bacteria</taxon>
        <taxon>Bacillati</taxon>
        <taxon>Actinomycetota</taxon>
        <taxon>Actinomycetes</taxon>
        <taxon>Mycobacteriales</taxon>
        <taxon>Nocardiaceae</taxon>
        <taxon>Nocardia</taxon>
    </lineage>
</organism>
<gene>
    <name evidence="3" type="ORF">F5544_38075</name>
</gene>
<evidence type="ECO:0000313" key="3">
    <source>
        <dbReference type="EMBL" id="QIS15441.1"/>
    </source>
</evidence>
<reference evidence="3 4" key="1">
    <citation type="journal article" date="2019" name="ACS Chem. Biol.">
        <title>Identification and Mobilization of a Cryptic Antibiotic Biosynthesis Gene Locus from a Human-Pathogenic Nocardia Isolate.</title>
        <authorList>
            <person name="Herisse M."/>
            <person name="Ishida K."/>
            <person name="Porter J.L."/>
            <person name="Howden B."/>
            <person name="Hertweck C."/>
            <person name="Stinear T.P."/>
            <person name="Pidot S.J."/>
        </authorList>
    </citation>
    <scope>NUCLEOTIDE SEQUENCE [LARGE SCALE GENOMIC DNA]</scope>
    <source>
        <strain evidence="3 4">AUSMDU00012717</strain>
    </source>
</reference>
<evidence type="ECO:0000259" key="2">
    <source>
        <dbReference type="PROSITE" id="PS50011"/>
    </source>
</evidence>
<feature type="compositionally biased region" description="Low complexity" evidence="1">
    <location>
        <begin position="165"/>
        <end position="186"/>
    </location>
</feature>
<evidence type="ECO:0000313" key="4">
    <source>
        <dbReference type="Proteomes" id="UP000503540"/>
    </source>
</evidence>
<feature type="region of interest" description="Disordered" evidence="1">
    <location>
        <begin position="157"/>
        <end position="187"/>
    </location>
</feature>
<protein>
    <submittedName>
        <fullName evidence="3">Protein kinase</fullName>
    </submittedName>
</protein>